<gene>
    <name evidence="2" type="ORF">IW252_001816</name>
</gene>
<feature type="domain" description="YchJ-like middle NTF2-like" evidence="1">
    <location>
        <begin position="38"/>
        <end position="139"/>
    </location>
</feature>
<evidence type="ECO:0000313" key="2">
    <source>
        <dbReference type="EMBL" id="MBG6085049.1"/>
    </source>
</evidence>
<protein>
    <submittedName>
        <fullName evidence="2">SEC-C motif-containing protein</fullName>
    </submittedName>
</protein>
<keyword evidence="3" id="KW-1185">Reference proteome</keyword>
<dbReference type="Proteomes" id="UP000625033">
    <property type="component" value="Unassembled WGS sequence"/>
</dbReference>
<dbReference type="Gene3D" id="3.10.450.50">
    <property type="match status" value="1"/>
</dbReference>
<sequence>MTAPHPGPSAPDERCPCGTGDTYGACCRRFHAGGAAPTAEALMRSRYSANALLARAPRDLGEYLFQTWDPATRPSLAELSEPGPQWVRLQVLAASGGPFDDAATVEFVALYRAEDGTRQRLHELSRFRREAGRWLYVDGEPS</sequence>
<dbReference type="Pfam" id="PF02810">
    <property type="entry name" value="SEC-C"/>
    <property type="match status" value="1"/>
</dbReference>
<dbReference type="Pfam" id="PF17775">
    <property type="entry name" value="YchJ_M-like"/>
    <property type="match status" value="1"/>
</dbReference>
<organism evidence="2 3">
    <name type="scientific">Zhihengliuella flava</name>
    <dbReference type="NCBI Taxonomy" id="1285193"/>
    <lineage>
        <taxon>Bacteria</taxon>
        <taxon>Bacillati</taxon>
        <taxon>Actinomycetota</taxon>
        <taxon>Actinomycetes</taxon>
        <taxon>Micrococcales</taxon>
        <taxon>Micrococcaceae</taxon>
        <taxon>Zhihengliuella</taxon>
    </lineage>
</organism>
<dbReference type="InterPro" id="IPR032710">
    <property type="entry name" value="NTF2-like_dom_sf"/>
</dbReference>
<comment type="caution">
    <text evidence="2">The sequence shown here is derived from an EMBL/GenBank/DDBJ whole genome shotgun (WGS) entry which is preliminary data.</text>
</comment>
<dbReference type="EMBL" id="JADOTZ010000001">
    <property type="protein sequence ID" value="MBG6085049.1"/>
    <property type="molecule type" value="Genomic_DNA"/>
</dbReference>
<dbReference type="AlphaFoldDB" id="A0A931D5Z6"/>
<reference evidence="2" key="1">
    <citation type="submission" date="2020-11" db="EMBL/GenBank/DDBJ databases">
        <title>Sequencing the genomes of 1000 actinobacteria strains.</title>
        <authorList>
            <person name="Klenk H.-P."/>
        </authorList>
    </citation>
    <scope>NUCLEOTIDE SEQUENCE</scope>
    <source>
        <strain evidence="2">DSM 26152</strain>
    </source>
</reference>
<proteinExistence type="predicted"/>
<name>A0A931D5Z6_9MICC</name>
<evidence type="ECO:0000259" key="1">
    <source>
        <dbReference type="Pfam" id="PF17775"/>
    </source>
</evidence>
<dbReference type="InterPro" id="IPR048469">
    <property type="entry name" value="YchJ-like_M"/>
</dbReference>
<dbReference type="SUPFAM" id="SSF54427">
    <property type="entry name" value="NTF2-like"/>
    <property type="match status" value="1"/>
</dbReference>
<dbReference type="RefSeq" id="WP_196836279.1">
    <property type="nucleotide sequence ID" value="NZ_JADOTZ010000001.1"/>
</dbReference>
<dbReference type="InterPro" id="IPR004027">
    <property type="entry name" value="SEC_C_motif"/>
</dbReference>
<accession>A0A931D5Z6</accession>
<evidence type="ECO:0000313" key="3">
    <source>
        <dbReference type="Proteomes" id="UP000625033"/>
    </source>
</evidence>